<dbReference type="GO" id="GO:0005737">
    <property type="term" value="C:cytoplasm"/>
    <property type="evidence" value="ECO:0007669"/>
    <property type="project" value="TreeGrafter"/>
</dbReference>
<dbReference type="FunFam" id="3.40.30.10:FF:000026">
    <property type="entry name" value="Glutaredoxin 2"/>
    <property type="match status" value="1"/>
</dbReference>
<dbReference type="Proteomes" id="UP001283361">
    <property type="component" value="Unassembled WGS sequence"/>
</dbReference>
<evidence type="ECO:0000256" key="3">
    <source>
        <dbReference type="ARBA" id="ARBA00023284"/>
    </source>
</evidence>
<sequence>MQSDEHSYVQDMVTHNRVVVFSKTHCPHCSDSKTLLSDMGVEYKTVELDQMNNGGKVQNVLGRITDARTVPRIFINGQCVGGNSDLKSLDQSGKLKDLLQKDNS</sequence>
<comment type="subunit">
    <text evidence="5">Monomer; active form. Homodimer; inactive form. The homodimer is probably linked by 1 2Fe-2S cluster.</text>
</comment>
<dbReference type="InterPro" id="IPR011899">
    <property type="entry name" value="Glutaredoxin_euk/vir"/>
</dbReference>
<dbReference type="PANTHER" id="PTHR45694:SF5">
    <property type="entry name" value="GLUTAREDOXIN 2"/>
    <property type="match status" value="1"/>
</dbReference>
<dbReference type="PANTHER" id="PTHR45694">
    <property type="entry name" value="GLUTAREDOXIN 2"/>
    <property type="match status" value="1"/>
</dbReference>
<evidence type="ECO:0000256" key="6">
    <source>
        <dbReference type="ARBA" id="ARBA00039819"/>
    </source>
</evidence>
<organism evidence="8 9">
    <name type="scientific">Elysia crispata</name>
    <name type="common">lettuce slug</name>
    <dbReference type="NCBI Taxonomy" id="231223"/>
    <lineage>
        <taxon>Eukaryota</taxon>
        <taxon>Metazoa</taxon>
        <taxon>Spiralia</taxon>
        <taxon>Lophotrochozoa</taxon>
        <taxon>Mollusca</taxon>
        <taxon>Gastropoda</taxon>
        <taxon>Heterobranchia</taxon>
        <taxon>Euthyneura</taxon>
        <taxon>Panpulmonata</taxon>
        <taxon>Sacoglossa</taxon>
        <taxon>Placobranchoidea</taxon>
        <taxon>Plakobranchidae</taxon>
        <taxon>Elysia</taxon>
    </lineage>
</organism>
<evidence type="ECO:0000256" key="1">
    <source>
        <dbReference type="ARBA" id="ARBA00007787"/>
    </source>
</evidence>
<feature type="domain" description="Glutaredoxin" evidence="7">
    <location>
        <begin position="18"/>
        <end position="80"/>
    </location>
</feature>
<dbReference type="EMBL" id="JAWDGP010006162">
    <property type="protein sequence ID" value="KAK3746217.1"/>
    <property type="molecule type" value="Genomic_DNA"/>
</dbReference>
<evidence type="ECO:0000256" key="4">
    <source>
        <dbReference type="ARBA" id="ARBA00037470"/>
    </source>
</evidence>
<dbReference type="SUPFAM" id="SSF52833">
    <property type="entry name" value="Thioredoxin-like"/>
    <property type="match status" value="1"/>
</dbReference>
<dbReference type="PROSITE" id="PS51354">
    <property type="entry name" value="GLUTAREDOXIN_2"/>
    <property type="match status" value="1"/>
</dbReference>
<dbReference type="PRINTS" id="PR00160">
    <property type="entry name" value="GLUTAREDOXIN"/>
</dbReference>
<dbReference type="GO" id="GO:0034599">
    <property type="term" value="P:cellular response to oxidative stress"/>
    <property type="evidence" value="ECO:0007669"/>
    <property type="project" value="TreeGrafter"/>
</dbReference>
<comment type="function">
    <text evidence="4">Glutathione-dependent oxidoreductase that facilitates the maintenance of mitochondrial redox homeostasis upon induction of apoptosis by oxidative stress. Involved in response to hydrogen peroxide and regulation of apoptosis caused by oxidative stress. Acts as a very efficient catalyst of monothiol reactions because of its high affinity for protein glutathione-mixed disulfides. Can receive electrons not only from glutathione (GSH), but also from thioredoxin reductase supporting both monothiol and dithiol reactions. Efficiently catalyzes both glutathionylation and deglutathionylation of mitochondrial complex I, which in turn regulates the superoxide production by the complex. Overexpression decreases the susceptibility to apoptosis and prevents loss of cardiolipin and cytochrome c release.</text>
</comment>
<dbReference type="CDD" id="cd03419">
    <property type="entry name" value="GRX_GRXh_1_2_like"/>
    <property type="match status" value="1"/>
</dbReference>
<keyword evidence="3" id="KW-0676">Redox-active center</keyword>
<dbReference type="Pfam" id="PF00462">
    <property type="entry name" value="Glutaredoxin"/>
    <property type="match status" value="1"/>
</dbReference>
<keyword evidence="9" id="KW-1185">Reference proteome</keyword>
<dbReference type="Gene3D" id="3.40.30.10">
    <property type="entry name" value="Glutaredoxin"/>
    <property type="match status" value="1"/>
</dbReference>
<evidence type="ECO:0000256" key="5">
    <source>
        <dbReference type="ARBA" id="ARBA00038558"/>
    </source>
</evidence>
<accession>A0AAE0YHY7</accession>
<name>A0AAE0YHY7_9GAST</name>
<gene>
    <name evidence="8" type="ORF">RRG08_014690</name>
</gene>
<evidence type="ECO:0000313" key="9">
    <source>
        <dbReference type="Proteomes" id="UP001283361"/>
    </source>
</evidence>
<dbReference type="AlphaFoldDB" id="A0AAE0YHY7"/>
<reference evidence="8" key="1">
    <citation type="journal article" date="2023" name="G3 (Bethesda)">
        <title>A reference genome for the long-term kleptoplast-retaining sea slug Elysia crispata morphotype clarki.</title>
        <authorList>
            <person name="Eastman K.E."/>
            <person name="Pendleton A.L."/>
            <person name="Shaikh M.A."/>
            <person name="Suttiyut T."/>
            <person name="Ogas R."/>
            <person name="Tomko P."/>
            <person name="Gavelis G."/>
            <person name="Widhalm J.R."/>
            <person name="Wisecaver J.H."/>
        </authorList>
    </citation>
    <scope>NUCLEOTIDE SEQUENCE</scope>
    <source>
        <strain evidence="8">ECLA1</strain>
    </source>
</reference>
<evidence type="ECO:0000256" key="2">
    <source>
        <dbReference type="ARBA" id="ARBA00023206"/>
    </source>
</evidence>
<keyword evidence="2" id="KW-0318">Glutathionylation</keyword>
<dbReference type="GO" id="GO:0015038">
    <property type="term" value="F:glutathione disulfide oxidoreductase activity"/>
    <property type="evidence" value="ECO:0007669"/>
    <property type="project" value="TreeGrafter"/>
</dbReference>
<dbReference type="InterPro" id="IPR002109">
    <property type="entry name" value="Glutaredoxin"/>
</dbReference>
<comment type="similarity">
    <text evidence="1">Belongs to the glutaredoxin family.</text>
</comment>
<evidence type="ECO:0000259" key="7">
    <source>
        <dbReference type="Pfam" id="PF00462"/>
    </source>
</evidence>
<proteinExistence type="inferred from homology"/>
<dbReference type="InterPro" id="IPR036249">
    <property type="entry name" value="Thioredoxin-like_sf"/>
</dbReference>
<evidence type="ECO:0000313" key="8">
    <source>
        <dbReference type="EMBL" id="KAK3746217.1"/>
    </source>
</evidence>
<dbReference type="NCBIfam" id="TIGR02180">
    <property type="entry name" value="GRX_euk"/>
    <property type="match status" value="1"/>
</dbReference>
<comment type="caution">
    <text evidence="8">The sequence shown here is derived from an EMBL/GenBank/DDBJ whole genome shotgun (WGS) entry which is preliminary data.</text>
</comment>
<protein>
    <recommendedName>
        <fullName evidence="6">Glutaredoxin-2, mitochondrial</fullName>
    </recommendedName>
</protein>
<dbReference type="InterPro" id="IPR014025">
    <property type="entry name" value="Glutaredoxin_subgr"/>
</dbReference>